<proteinExistence type="predicted"/>
<evidence type="ECO:0000313" key="2">
    <source>
        <dbReference type="Proteomes" id="UP001064087"/>
    </source>
</evidence>
<accession>A0ABY6D9T2</accession>
<organism evidence="1 2">
    <name type="scientific">Roseovarius pelagicus</name>
    <dbReference type="NCBI Taxonomy" id="2980108"/>
    <lineage>
        <taxon>Bacteria</taxon>
        <taxon>Pseudomonadati</taxon>
        <taxon>Pseudomonadota</taxon>
        <taxon>Alphaproteobacteria</taxon>
        <taxon>Rhodobacterales</taxon>
        <taxon>Roseobacteraceae</taxon>
        <taxon>Roseovarius</taxon>
    </lineage>
</organism>
<gene>
    <name evidence="1" type="ORF">N7U68_17695</name>
</gene>
<protein>
    <submittedName>
        <fullName evidence="1">Pilus assembly protein</fullName>
    </submittedName>
</protein>
<reference evidence="1" key="1">
    <citation type="submission" date="2022-10" db="EMBL/GenBank/DDBJ databases">
        <title>Roseovarius pelagicus sp. nov., isolated from Arctic seawater.</title>
        <authorList>
            <person name="Hong Y.W."/>
            <person name="Hwang C.Y."/>
        </authorList>
    </citation>
    <scope>NUCLEOTIDE SEQUENCE</scope>
    <source>
        <strain evidence="1">HL-MP18</strain>
    </source>
</reference>
<dbReference type="RefSeq" id="WP_165193345.1">
    <property type="nucleotide sequence ID" value="NZ_CP106738.1"/>
</dbReference>
<evidence type="ECO:0000313" key="1">
    <source>
        <dbReference type="EMBL" id="UXX82896.1"/>
    </source>
</evidence>
<sequence>MYTLPLIQWFKRFRDDETGTVTLETVLTLPLLFWALAATYEFFELHRYNSARDKASYTIADMISREMQTITPTYLDSAKTVFDTMTNDEGDNQMRISVVKYDADSDQYAVRWSQVRGDGTFDPLTNADVRNSHETLPVMRDGEEVIVMESRSTYPPIFDVGINDGMMIETRVLTSPRFAPQIVWENE</sequence>
<keyword evidence="2" id="KW-1185">Reference proteome</keyword>
<dbReference type="EMBL" id="CP106738">
    <property type="protein sequence ID" value="UXX82896.1"/>
    <property type="molecule type" value="Genomic_DNA"/>
</dbReference>
<dbReference type="Proteomes" id="UP001064087">
    <property type="component" value="Chromosome"/>
</dbReference>
<name>A0ABY6D9T2_9RHOB</name>